<feature type="compositionally biased region" description="Polar residues" evidence="5">
    <location>
        <begin position="350"/>
        <end position="366"/>
    </location>
</feature>
<dbReference type="SMART" id="SM00404">
    <property type="entry name" value="PTPc_motif"/>
    <property type="match status" value="1"/>
</dbReference>
<evidence type="ECO:0000256" key="2">
    <source>
        <dbReference type="ARBA" id="ARBA00013064"/>
    </source>
</evidence>
<feature type="compositionally biased region" description="Basic and acidic residues" evidence="5">
    <location>
        <begin position="279"/>
        <end position="293"/>
    </location>
</feature>
<feature type="domain" description="Tyrosine-protein phosphatase" evidence="6">
    <location>
        <begin position="89"/>
        <end position="236"/>
    </location>
</feature>
<keyword evidence="4" id="KW-0904">Protein phosphatase</keyword>
<keyword evidence="9" id="KW-1185">Reference proteome</keyword>
<sequence>MVAYGKKNFASAGEEELLCPSIVYGNIVEVLPDQLYWAMTTTSDGIETKSNLAIYVSFADKMIFHGLSADAAYLRIEPAQPPPFVGFRDAAMGEPTYLLHLHDVLRGIEQTYFDYFRDSNLTTIIRLNTKIYDARKFTNAGFDHVDLFFIDGSVPSDDIVERFIDVVDTSKGAVAVHCKAGLGRTGTLIACWMMKKYGLSAAECIAWLRICRPGSVIGPQQGFLVDKQKFCWSMSERNVVHHPNNKRRGSSKEKKSSLKKLMNKVDEMKVSWKNANNNDKSEKEKSSSKHEENEVLNNGNSNVNNANPEVISDETYVDSEGRSQGDRLLALKAKSQHQTMNQNQNQNQNHSDLNPRSSNSAGTNGINGDRNTRSSRMSPNYSPPANYQHQSLRSSQKPNHQNNAHRPRRHIHLSPLRHENHDANRTQGTDILRFNNAMILEPSSTVYPMVSRYGSREPTRYSSPTTPIKQPLPTGYLSRVDKYRMQLQLSPIESSPPIARVTVRSESQARKSSNLPQSKSTSAIRKMNPSGSKVSSSRSRPYPPPTSGIRMEMAATNYDLRSKSGAGKSSPGREAASQLPPDTRALIGVF</sequence>
<evidence type="ECO:0000259" key="6">
    <source>
        <dbReference type="PROSITE" id="PS50054"/>
    </source>
</evidence>
<dbReference type="PANTHER" id="PTHR23339">
    <property type="entry name" value="TYROSINE SPECIFIC PROTEIN PHOSPHATASE AND DUAL SPECIFICITY PROTEIN PHOSPHATASE"/>
    <property type="match status" value="1"/>
</dbReference>
<comment type="similarity">
    <text evidence="1">Belongs to the protein-tyrosine phosphatase family. Non-receptor class CDC14 subfamily.</text>
</comment>
<dbReference type="InterPro" id="IPR029260">
    <property type="entry name" value="DSPn"/>
</dbReference>
<dbReference type="FunFam" id="3.90.190.10:FF:000006">
    <property type="entry name" value="Dual specificity protein phosphatase CDC14B"/>
    <property type="match status" value="1"/>
</dbReference>
<reference evidence="8 9" key="1">
    <citation type="journal article" date="2017" name="Curr. Biol.">
        <title>Genome architecture and evolution of a unichromosomal asexual nematode.</title>
        <authorList>
            <person name="Fradin H."/>
            <person name="Zegar C."/>
            <person name="Gutwein M."/>
            <person name="Lucas J."/>
            <person name="Kovtun M."/>
            <person name="Corcoran D."/>
            <person name="Baugh L.R."/>
            <person name="Kiontke K."/>
            <person name="Gunsalus K."/>
            <person name="Fitch D.H."/>
            <person name="Piano F."/>
        </authorList>
    </citation>
    <scope>NUCLEOTIDE SEQUENCE [LARGE SCALE GENOMIC DNA]</scope>
    <source>
        <strain evidence="8">PF1309</strain>
    </source>
</reference>
<dbReference type="Pfam" id="PF14671">
    <property type="entry name" value="DSPn"/>
    <property type="match status" value="1"/>
</dbReference>
<dbReference type="PROSITE" id="PS50056">
    <property type="entry name" value="TYR_PHOSPHATASE_2"/>
    <property type="match status" value="1"/>
</dbReference>
<dbReference type="EMBL" id="LIAE01010266">
    <property type="protein sequence ID" value="PAV64274.1"/>
    <property type="molecule type" value="Genomic_DNA"/>
</dbReference>
<dbReference type="Pfam" id="PF22785">
    <property type="entry name" value="Tc-R-P"/>
    <property type="match status" value="1"/>
</dbReference>
<evidence type="ECO:0000259" key="7">
    <source>
        <dbReference type="PROSITE" id="PS50056"/>
    </source>
</evidence>
<dbReference type="STRING" id="2018661.A0A2A2JR90"/>
<dbReference type="SUPFAM" id="SSF52799">
    <property type="entry name" value="(Phosphotyrosine protein) phosphatases II"/>
    <property type="match status" value="1"/>
</dbReference>
<evidence type="ECO:0000313" key="9">
    <source>
        <dbReference type="Proteomes" id="UP000218231"/>
    </source>
</evidence>
<dbReference type="InterPro" id="IPR029021">
    <property type="entry name" value="Prot-tyrosine_phosphatase-like"/>
</dbReference>
<name>A0A2A2JR90_9BILA</name>
<dbReference type="InterPro" id="IPR016130">
    <property type="entry name" value="Tyr_Pase_AS"/>
</dbReference>
<dbReference type="EC" id="3.1.3.48" evidence="2"/>
<dbReference type="InterPro" id="IPR050561">
    <property type="entry name" value="PTP"/>
</dbReference>
<accession>A0A2A2JR90</accession>
<feature type="compositionally biased region" description="Low complexity" evidence="5">
    <location>
        <begin position="295"/>
        <end position="309"/>
    </location>
</feature>
<dbReference type="InterPro" id="IPR020422">
    <property type="entry name" value="TYR_PHOSPHATASE_DUAL_dom"/>
</dbReference>
<feature type="region of interest" description="Disordered" evidence="5">
    <location>
        <begin position="498"/>
        <end position="590"/>
    </location>
</feature>
<dbReference type="PROSITE" id="PS50054">
    <property type="entry name" value="TYR_PHOSPHATASE_DUAL"/>
    <property type="match status" value="1"/>
</dbReference>
<evidence type="ECO:0000256" key="1">
    <source>
        <dbReference type="ARBA" id="ARBA00007315"/>
    </source>
</evidence>
<dbReference type="SMART" id="SM00195">
    <property type="entry name" value="DSPc"/>
    <property type="match status" value="1"/>
</dbReference>
<dbReference type="CDD" id="cd14499">
    <property type="entry name" value="CDC14_C"/>
    <property type="match status" value="1"/>
</dbReference>
<evidence type="ECO:0000256" key="5">
    <source>
        <dbReference type="SAM" id="MobiDB-lite"/>
    </source>
</evidence>
<comment type="caution">
    <text evidence="8">The sequence shown here is derived from an EMBL/GenBank/DDBJ whole genome shotgun (WGS) entry which is preliminary data.</text>
</comment>
<feature type="region of interest" description="Disordered" evidence="5">
    <location>
        <begin position="334"/>
        <end position="407"/>
    </location>
</feature>
<organism evidence="8 9">
    <name type="scientific">Diploscapter pachys</name>
    <dbReference type="NCBI Taxonomy" id="2018661"/>
    <lineage>
        <taxon>Eukaryota</taxon>
        <taxon>Metazoa</taxon>
        <taxon>Ecdysozoa</taxon>
        <taxon>Nematoda</taxon>
        <taxon>Chromadorea</taxon>
        <taxon>Rhabditida</taxon>
        <taxon>Rhabditina</taxon>
        <taxon>Rhabditomorpha</taxon>
        <taxon>Rhabditoidea</taxon>
        <taxon>Rhabditidae</taxon>
        <taxon>Diploscapter</taxon>
    </lineage>
</organism>
<gene>
    <name evidence="8" type="ORF">WR25_25356</name>
</gene>
<proteinExistence type="inferred from homology"/>
<dbReference type="PROSITE" id="PS00383">
    <property type="entry name" value="TYR_PHOSPHATASE_1"/>
    <property type="match status" value="1"/>
</dbReference>
<evidence type="ECO:0000256" key="4">
    <source>
        <dbReference type="ARBA" id="ARBA00022912"/>
    </source>
</evidence>
<dbReference type="GO" id="GO:0004725">
    <property type="term" value="F:protein tyrosine phosphatase activity"/>
    <property type="evidence" value="ECO:0007669"/>
    <property type="project" value="UniProtKB-EC"/>
</dbReference>
<dbReference type="Proteomes" id="UP000218231">
    <property type="component" value="Unassembled WGS sequence"/>
</dbReference>
<protein>
    <recommendedName>
        <fullName evidence="2">protein-tyrosine-phosphatase</fullName>
        <ecNumber evidence="2">3.1.3.48</ecNumber>
    </recommendedName>
</protein>
<keyword evidence="3" id="KW-0378">Hydrolase</keyword>
<dbReference type="OrthoDB" id="266663at2759"/>
<evidence type="ECO:0000313" key="8">
    <source>
        <dbReference type="EMBL" id="PAV64274.1"/>
    </source>
</evidence>
<feature type="compositionally biased region" description="Polar residues" evidence="5">
    <location>
        <begin position="504"/>
        <end position="523"/>
    </location>
</feature>
<dbReference type="AlphaFoldDB" id="A0A2A2JR90"/>
<feature type="compositionally biased region" description="Polar residues" evidence="5">
    <location>
        <begin position="374"/>
        <end position="402"/>
    </location>
</feature>
<dbReference type="InterPro" id="IPR000387">
    <property type="entry name" value="Tyr_Pase_dom"/>
</dbReference>
<feature type="region of interest" description="Disordered" evidence="5">
    <location>
        <begin position="241"/>
        <end position="309"/>
    </location>
</feature>
<dbReference type="Gene3D" id="3.90.190.10">
    <property type="entry name" value="Protein tyrosine phosphatase superfamily"/>
    <property type="match status" value="2"/>
</dbReference>
<feature type="compositionally biased region" description="Low complexity" evidence="5">
    <location>
        <begin position="529"/>
        <end position="540"/>
    </location>
</feature>
<evidence type="ECO:0000256" key="3">
    <source>
        <dbReference type="ARBA" id="ARBA00022801"/>
    </source>
</evidence>
<dbReference type="InterPro" id="IPR044506">
    <property type="entry name" value="CDC14_C"/>
</dbReference>
<feature type="domain" description="Tyrosine specific protein phosphatases" evidence="7">
    <location>
        <begin position="161"/>
        <end position="223"/>
    </location>
</feature>
<dbReference type="InterPro" id="IPR003595">
    <property type="entry name" value="Tyr_Pase_cat"/>
</dbReference>